<dbReference type="AlphaFoldDB" id="A0A292YG40"/>
<keyword evidence="2" id="KW-1185">Reference proteome</keyword>
<evidence type="ECO:0008006" key="3">
    <source>
        <dbReference type="Google" id="ProtNLM"/>
    </source>
</evidence>
<organism evidence="1 2">
    <name type="scientific">Lebetimonas natsushimae</name>
    <dbReference type="NCBI Taxonomy" id="1936991"/>
    <lineage>
        <taxon>Bacteria</taxon>
        <taxon>Pseudomonadati</taxon>
        <taxon>Campylobacterota</taxon>
        <taxon>Epsilonproteobacteria</taxon>
        <taxon>Nautiliales</taxon>
        <taxon>Nautiliaceae</taxon>
        <taxon>Lebetimonas</taxon>
    </lineage>
</organism>
<dbReference type="EMBL" id="BDME01000002">
    <property type="protein sequence ID" value="GAX87915.1"/>
    <property type="molecule type" value="Genomic_DNA"/>
</dbReference>
<sequence length="314" mass="35945">MKKLIILFVLIINLLAYQKIIYPSYISKLTFNQNFLIAGLENGDIIIKNFHTLKDIDKITLPKIHDFMDELTPMPIFSLDISPDNKNLLILGQGENNVKIIYLYNLTSKKLKIIYKTNENLIKANYITNDKILIATLADEAVLFDLKSKKEIYHKQIGNYVFSTFELNNNKTLAAFGDESGKINIIEIKSGNKIKTIQGFNKGKTLSLDFKKYLILNASEDRKVSIYNLKFDSFSIKNEVKFLPYAAGISPDLKLFAIQYDEKNDIAVFDMNNKLIKLLKGHTMALNGLKFISNQEIISFSPAEVIIWNLKENK</sequence>
<protein>
    <recommendedName>
        <fullName evidence="3">Anaphase-promoting complex subunit 4 WD40 domain-containing protein</fullName>
    </recommendedName>
</protein>
<accession>A0A292YG40</accession>
<gene>
    <name evidence="1" type="ORF">LNAT_P1212</name>
</gene>
<name>A0A292YG40_9BACT</name>
<evidence type="ECO:0000313" key="2">
    <source>
        <dbReference type="Proteomes" id="UP000217944"/>
    </source>
</evidence>
<reference evidence="1 2" key="1">
    <citation type="journal article" date="2017" name="Syst. Appl. Microbiol.">
        <title>Lebetimonas natsushimae sp. nov., a novel strictly anaerobic, moderately thermophilic chemoautotroph isolated from a deep-sea hydrothermal vent polychaete nest in the Mid-Okinawa Trough.</title>
        <authorList>
            <person name="Nagata R."/>
            <person name="Takaki Y."/>
            <person name="Tame A."/>
            <person name="Nunoura T."/>
            <person name="Muto H."/>
            <person name="Mino S."/>
            <person name="Sawayama S."/>
            <person name="Takai K."/>
            <person name="Nakagawa S."/>
        </authorList>
    </citation>
    <scope>NUCLEOTIDE SEQUENCE [LARGE SCALE GENOMIC DNA]</scope>
    <source>
        <strain evidence="1 2">HS1857</strain>
    </source>
</reference>
<dbReference type="Proteomes" id="UP000217944">
    <property type="component" value="Unassembled WGS sequence"/>
</dbReference>
<comment type="caution">
    <text evidence="1">The sequence shown here is derived from an EMBL/GenBank/DDBJ whole genome shotgun (WGS) entry which is preliminary data.</text>
</comment>
<dbReference type="OrthoDB" id="11703at2"/>
<dbReference type="InterPro" id="IPR036322">
    <property type="entry name" value="WD40_repeat_dom_sf"/>
</dbReference>
<dbReference type="SUPFAM" id="SSF50978">
    <property type="entry name" value="WD40 repeat-like"/>
    <property type="match status" value="1"/>
</dbReference>
<dbReference type="InterPro" id="IPR015943">
    <property type="entry name" value="WD40/YVTN_repeat-like_dom_sf"/>
</dbReference>
<proteinExistence type="predicted"/>
<evidence type="ECO:0000313" key="1">
    <source>
        <dbReference type="EMBL" id="GAX87915.1"/>
    </source>
</evidence>
<dbReference type="RefSeq" id="WP_096259452.1">
    <property type="nucleotide sequence ID" value="NZ_BDME01000002.1"/>
</dbReference>
<dbReference type="Gene3D" id="2.130.10.10">
    <property type="entry name" value="YVTN repeat-like/Quinoprotein amine dehydrogenase"/>
    <property type="match status" value="1"/>
</dbReference>